<evidence type="ECO:0000256" key="3">
    <source>
        <dbReference type="RuleBase" id="RU003560"/>
    </source>
</evidence>
<evidence type="ECO:0000313" key="4">
    <source>
        <dbReference type="EMBL" id="KFI59673.1"/>
    </source>
</evidence>
<keyword evidence="4" id="KW-0456">Lyase</keyword>
<comment type="similarity">
    <text evidence="1 3">Belongs to the class-III pyridoxal-phosphate-dependent aminotransferase family.</text>
</comment>
<reference evidence="4 5" key="1">
    <citation type="submission" date="2014-03" db="EMBL/GenBank/DDBJ databases">
        <title>Genomics of Bifidobacteria.</title>
        <authorList>
            <person name="Ventura M."/>
            <person name="Milani C."/>
            <person name="Lugli G.A."/>
        </authorList>
    </citation>
    <scope>NUCLEOTIDE SEQUENCE [LARGE SCALE GENOMIC DNA]</scope>
    <source>
        <strain evidence="4 5">LMG 11596</strain>
    </source>
</reference>
<evidence type="ECO:0000256" key="2">
    <source>
        <dbReference type="ARBA" id="ARBA00022898"/>
    </source>
</evidence>
<organism evidence="4 5">
    <name type="scientific">Bifidobacterium gallicum DSM 20093 = LMG 11596</name>
    <dbReference type="NCBI Taxonomy" id="561180"/>
    <lineage>
        <taxon>Bacteria</taxon>
        <taxon>Bacillati</taxon>
        <taxon>Actinomycetota</taxon>
        <taxon>Actinomycetes</taxon>
        <taxon>Bifidobacteriales</taxon>
        <taxon>Bifidobacteriaceae</taxon>
        <taxon>Bifidobacterium</taxon>
    </lineage>
</organism>
<evidence type="ECO:0000313" key="5">
    <source>
        <dbReference type="Proteomes" id="UP000029074"/>
    </source>
</evidence>
<name>A0A087ALM3_9BIFI</name>
<evidence type="ECO:0000256" key="1">
    <source>
        <dbReference type="ARBA" id="ARBA00008954"/>
    </source>
</evidence>
<dbReference type="PIRSF" id="PIRSF000521">
    <property type="entry name" value="Transaminase_4ab_Lys_Orn"/>
    <property type="match status" value="1"/>
</dbReference>
<dbReference type="GO" id="GO:0050459">
    <property type="term" value="F:ethanolamine-phosphate phospho-lyase activity"/>
    <property type="evidence" value="ECO:0007669"/>
    <property type="project" value="UniProtKB-EC"/>
</dbReference>
<dbReference type="Gene3D" id="3.40.640.10">
    <property type="entry name" value="Type I PLP-dependent aspartate aminotransferase-like (Major domain)"/>
    <property type="match status" value="1"/>
</dbReference>
<comment type="caution">
    <text evidence="4">The sequence shown here is derived from an EMBL/GenBank/DDBJ whole genome shotgun (WGS) entry which is preliminary data.</text>
</comment>
<dbReference type="EMBL" id="JGYW01000002">
    <property type="protein sequence ID" value="KFI59673.1"/>
    <property type="molecule type" value="Genomic_DNA"/>
</dbReference>
<keyword evidence="4" id="KW-0808">Transferase</keyword>
<dbReference type="SUPFAM" id="SSF53383">
    <property type="entry name" value="PLP-dependent transferases"/>
    <property type="match status" value="1"/>
</dbReference>
<dbReference type="PANTHER" id="PTHR45688">
    <property type="match status" value="1"/>
</dbReference>
<dbReference type="PROSITE" id="PS00600">
    <property type="entry name" value="AA_TRANSFER_CLASS_3"/>
    <property type="match status" value="1"/>
</dbReference>
<dbReference type="InterPro" id="IPR049704">
    <property type="entry name" value="Aminotrans_3_PPA_site"/>
</dbReference>
<accession>A0A087ALM3</accession>
<dbReference type="InterPro" id="IPR015421">
    <property type="entry name" value="PyrdxlP-dep_Trfase_major"/>
</dbReference>
<dbReference type="InterPro" id="IPR015424">
    <property type="entry name" value="PyrdxlP-dep_Trfase"/>
</dbReference>
<dbReference type="Gene3D" id="3.90.1150.10">
    <property type="entry name" value="Aspartate Aminotransferase, domain 1"/>
    <property type="match status" value="1"/>
</dbReference>
<dbReference type="GO" id="GO:0008483">
    <property type="term" value="F:transaminase activity"/>
    <property type="evidence" value="ECO:0007669"/>
    <property type="project" value="UniProtKB-KW"/>
</dbReference>
<dbReference type="Pfam" id="PF00202">
    <property type="entry name" value="Aminotran_3"/>
    <property type="match status" value="1"/>
</dbReference>
<protein>
    <submittedName>
        <fullName evidence="4">4-aminobutyrate aminotransferase</fullName>
        <ecNumber evidence="4">4.2.3.2</ecNumber>
    </submittedName>
</protein>
<dbReference type="GO" id="GO:0030170">
    <property type="term" value="F:pyridoxal phosphate binding"/>
    <property type="evidence" value="ECO:0007669"/>
    <property type="project" value="InterPro"/>
</dbReference>
<dbReference type="InterPro" id="IPR015422">
    <property type="entry name" value="PyrdxlP-dep_Trfase_small"/>
</dbReference>
<keyword evidence="5" id="KW-1185">Reference proteome</keyword>
<keyword evidence="4" id="KW-0032">Aminotransferase</keyword>
<dbReference type="CDD" id="cd00610">
    <property type="entry name" value="OAT_like"/>
    <property type="match status" value="1"/>
</dbReference>
<dbReference type="AlphaFoldDB" id="A0A087ALM3"/>
<dbReference type="EC" id="4.2.3.2" evidence="4"/>
<dbReference type="PANTHER" id="PTHR45688:SF13">
    <property type="entry name" value="ALANINE--GLYOXYLATE AMINOTRANSFERASE 2-LIKE"/>
    <property type="match status" value="1"/>
</dbReference>
<proteinExistence type="inferred from homology"/>
<dbReference type="RefSeq" id="WP_044084492.1">
    <property type="nucleotide sequence ID" value="NZ_ABXB03000003.1"/>
</dbReference>
<dbReference type="Proteomes" id="UP000029074">
    <property type="component" value="Unassembled WGS sequence"/>
</dbReference>
<gene>
    <name evidence="4" type="ORF">BGLCM_0342</name>
</gene>
<dbReference type="InterPro" id="IPR005814">
    <property type="entry name" value="Aminotrans_3"/>
</dbReference>
<sequence length="491" mass="53096">MATRSTIMDTNSFRPDMADALDEQTRKLTEEREVLGPAYRLFYRTPVHLVKGRGARLWDADGTEYLDVYNNVASVGHANERVVQAITDQASQLNTHTRYLHENVLHYAEDILSTMPEEIDRIMFQCTGSEANDLAVRVAQTYTGGEGIIVTAEAYHGNTELTSALSPALGTAQPVGPTMRMIPTPDTYRLVIPVSDTLAPTINTGIAYSEGIDTDAAALAAMQAGLESGALIRAGEASAEQFGNWMAGEVHRAVADMNRHGIKFAGLLADSIFSSDGVYPDPVGFLKPVIDTVHELGGVWIADEVQPGFTRTGDAFWGFERQGIVPDLVTSGKPMANGLPTSLMAARHEVLEPFAGSIPYFNTFGGNPVCMGAAQATLNVMRDDDTQGNAKHVGRLFKEGVIALQPAHACIGDVRGAGLYIGCEIVKPGTKEPDQKAALDMLELLRDRHILTSVCGRFGNILKLRPPLVFTEDDGNFFLEGFESVLLELGL</sequence>
<keyword evidence="2 3" id="KW-0663">Pyridoxal phosphate</keyword>